<comment type="caution">
    <text evidence="5">The sequence shown here is derived from an EMBL/GenBank/DDBJ whole genome shotgun (WGS) entry which is preliminary data.</text>
</comment>
<keyword evidence="6" id="KW-1185">Reference proteome</keyword>
<dbReference type="GO" id="GO:0006654">
    <property type="term" value="P:phosphatidic acid biosynthetic process"/>
    <property type="evidence" value="ECO:0007669"/>
    <property type="project" value="TreeGrafter"/>
</dbReference>
<evidence type="ECO:0000256" key="3">
    <source>
        <dbReference type="ARBA" id="ARBA00023002"/>
    </source>
</evidence>
<dbReference type="GO" id="GO:0000140">
    <property type="term" value="F:acylglycerone-phosphate reductase (NADP+) activity"/>
    <property type="evidence" value="ECO:0007669"/>
    <property type="project" value="TreeGrafter"/>
</dbReference>
<dbReference type="OrthoDB" id="2102561at2759"/>
<evidence type="ECO:0000256" key="1">
    <source>
        <dbReference type="ARBA" id="ARBA00006484"/>
    </source>
</evidence>
<sequence length="294" mass="32497">MTTHIGKKTVLITGCTPGGIGHALCHEFNQQGLHVIATARDLSVLADLAELGMSTVQLDVTNSVSIENCHKTVQNLTGGHLDILVNNAGRTHVHPAIDLSIPEVRETFEVNVFGMMAMISAFSGFLIAANGLVINIASSAAVLPYTFGSAYCASKGAIVSYSRTLRQELEPLGVRVMVCMAGTVRSNIHNKEYRSLSPDSVYLPVDDIFQKRQRFVNKADPYDTKLFSRELVASALSYEVPWLVRSWFGRPDWFWSGGLARGAWWRTTIFGEWLNDWACSKIFDISRLSKKKAE</sequence>
<comment type="similarity">
    <text evidence="1 4">Belongs to the short-chain dehydrogenases/reductases (SDR) family.</text>
</comment>
<dbReference type="Gene3D" id="3.40.50.720">
    <property type="entry name" value="NAD(P)-binding Rossmann-like Domain"/>
    <property type="match status" value="1"/>
</dbReference>
<evidence type="ECO:0000256" key="4">
    <source>
        <dbReference type="RuleBase" id="RU000363"/>
    </source>
</evidence>
<dbReference type="GO" id="GO:0005783">
    <property type="term" value="C:endoplasmic reticulum"/>
    <property type="evidence" value="ECO:0007669"/>
    <property type="project" value="TreeGrafter"/>
</dbReference>
<dbReference type="PANTHER" id="PTHR44169">
    <property type="entry name" value="NADPH-DEPENDENT 1-ACYLDIHYDROXYACETONE PHOSPHATE REDUCTASE"/>
    <property type="match status" value="1"/>
</dbReference>
<dbReference type="GO" id="GO:0004806">
    <property type="term" value="F:triacylglycerol lipase activity"/>
    <property type="evidence" value="ECO:0007669"/>
    <property type="project" value="TreeGrafter"/>
</dbReference>
<keyword evidence="2" id="KW-0521">NADP</keyword>
<reference evidence="5" key="1">
    <citation type="submission" date="2022-11" db="EMBL/GenBank/DDBJ databases">
        <authorList>
            <person name="Petersen C."/>
        </authorList>
    </citation>
    <scope>NUCLEOTIDE SEQUENCE</scope>
    <source>
        <strain evidence="5">IBT 30069</strain>
    </source>
</reference>
<dbReference type="InterPro" id="IPR020904">
    <property type="entry name" value="Sc_DH/Rdtase_CS"/>
</dbReference>
<dbReference type="Pfam" id="PF00106">
    <property type="entry name" value="adh_short"/>
    <property type="match status" value="1"/>
</dbReference>
<dbReference type="EMBL" id="JAPQKH010000002">
    <property type="protein sequence ID" value="KAJ5113105.1"/>
    <property type="molecule type" value="Genomic_DNA"/>
</dbReference>
<keyword evidence="3" id="KW-0560">Oxidoreductase</keyword>
<dbReference type="Proteomes" id="UP001149165">
    <property type="component" value="Unassembled WGS sequence"/>
</dbReference>
<dbReference type="GO" id="GO:0019433">
    <property type="term" value="P:triglyceride catabolic process"/>
    <property type="evidence" value="ECO:0007669"/>
    <property type="project" value="TreeGrafter"/>
</dbReference>
<dbReference type="GO" id="GO:0005811">
    <property type="term" value="C:lipid droplet"/>
    <property type="evidence" value="ECO:0007669"/>
    <property type="project" value="TreeGrafter"/>
</dbReference>
<proteinExistence type="inferred from homology"/>
<gene>
    <name evidence="5" type="ORF">N7456_001639</name>
</gene>
<dbReference type="AlphaFoldDB" id="A0A9W9G7M7"/>
<name>A0A9W9G7M7_9EURO</name>
<dbReference type="PANTHER" id="PTHR44169:SF6">
    <property type="entry name" value="NADPH-DEPENDENT 1-ACYLDIHYDROXYACETONE PHOSPHATE REDUCTASE"/>
    <property type="match status" value="1"/>
</dbReference>
<evidence type="ECO:0000313" key="6">
    <source>
        <dbReference type="Proteomes" id="UP001149165"/>
    </source>
</evidence>
<evidence type="ECO:0000256" key="2">
    <source>
        <dbReference type="ARBA" id="ARBA00022857"/>
    </source>
</evidence>
<dbReference type="PRINTS" id="PR00081">
    <property type="entry name" value="GDHRDH"/>
</dbReference>
<dbReference type="InterPro" id="IPR036291">
    <property type="entry name" value="NAD(P)-bd_dom_sf"/>
</dbReference>
<reference evidence="5" key="2">
    <citation type="journal article" date="2023" name="IMA Fungus">
        <title>Comparative genomic study of the Penicillium genus elucidates a diverse pangenome and 15 lateral gene transfer events.</title>
        <authorList>
            <person name="Petersen C."/>
            <person name="Sorensen T."/>
            <person name="Nielsen M.R."/>
            <person name="Sondergaard T.E."/>
            <person name="Sorensen J.L."/>
            <person name="Fitzpatrick D.A."/>
            <person name="Frisvad J.C."/>
            <person name="Nielsen K.L."/>
        </authorList>
    </citation>
    <scope>NUCLEOTIDE SEQUENCE</scope>
    <source>
        <strain evidence="5">IBT 30069</strain>
    </source>
</reference>
<dbReference type="InterPro" id="IPR002347">
    <property type="entry name" value="SDR_fam"/>
</dbReference>
<dbReference type="PROSITE" id="PS00061">
    <property type="entry name" value="ADH_SHORT"/>
    <property type="match status" value="1"/>
</dbReference>
<evidence type="ECO:0000313" key="5">
    <source>
        <dbReference type="EMBL" id="KAJ5113105.1"/>
    </source>
</evidence>
<accession>A0A9W9G7M7</accession>
<dbReference type="PRINTS" id="PR00080">
    <property type="entry name" value="SDRFAMILY"/>
</dbReference>
<organism evidence="5 6">
    <name type="scientific">Penicillium angulare</name>
    <dbReference type="NCBI Taxonomy" id="116970"/>
    <lineage>
        <taxon>Eukaryota</taxon>
        <taxon>Fungi</taxon>
        <taxon>Dikarya</taxon>
        <taxon>Ascomycota</taxon>
        <taxon>Pezizomycotina</taxon>
        <taxon>Eurotiomycetes</taxon>
        <taxon>Eurotiomycetidae</taxon>
        <taxon>Eurotiales</taxon>
        <taxon>Aspergillaceae</taxon>
        <taxon>Penicillium</taxon>
    </lineage>
</organism>
<protein>
    <submittedName>
        <fullName evidence="5">Acylglycerone-phosphate reductase-like protein</fullName>
    </submittedName>
</protein>
<dbReference type="SUPFAM" id="SSF51735">
    <property type="entry name" value="NAD(P)-binding Rossmann-fold domains"/>
    <property type="match status" value="1"/>
</dbReference>